<protein>
    <submittedName>
        <fullName evidence="1">Transcriptional adapter 2-alpha</fullName>
    </submittedName>
</protein>
<sequence>MRRFARVVGPIEHDKFIESHALEFELRREIRRLQEFRKAGIKSFCSEFTLTFSFLCPTERHAKIFRFEPASHCFTRHRESAL</sequence>
<dbReference type="Proteomes" id="UP000314294">
    <property type="component" value="Unassembled WGS sequence"/>
</dbReference>
<evidence type="ECO:0000313" key="2">
    <source>
        <dbReference type="Proteomes" id="UP000314294"/>
    </source>
</evidence>
<dbReference type="EMBL" id="SRLO01019221">
    <property type="protein sequence ID" value="TNN23243.1"/>
    <property type="molecule type" value="Genomic_DNA"/>
</dbReference>
<keyword evidence="2" id="KW-1185">Reference proteome</keyword>
<reference evidence="1 2" key="1">
    <citation type="submission" date="2019-03" db="EMBL/GenBank/DDBJ databases">
        <title>First draft genome of Liparis tanakae, snailfish: a comprehensive survey of snailfish specific genes.</title>
        <authorList>
            <person name="Kim W."/>
            <person name="Song I."/>
            <person name="Jeong J.-H."/>
            <person name="Kim D."/>
            <person name="Kim S."/>
            <person name="Ryu S."/>
            <person name="Song J.Y."/>
            <person name="Lee S.K."/>
        </authorList>
    </citation>
    <scope>NUCLEOTIDE SEQUENCE [LARGE SCALE GENOMIC DNA]</scope>
    <source>
        <tissue evidence="1">Muscle</tissue>
    </source>
</reference>
<evidence type="ECO:0000313" key="1">
    <source>
        <dbReference type="EMBL" id="TNN23243.1"/>
    </source>
</evidence>
<organism evidence="1 2">
    <name type="scientific">Liparis tanakae</name>
    <name type="common">Tanaka's snailfish</name>
    <dbReference type="NCBI Taxonomy" id="230148"/>
    <lineage>
        <taxon>Eukaryota</taxon>
        <taxon>Metazoa</taxon>
        <taxon>Chordata</taxon>
        <taxon>Craniata</taxon>
        <taxon>Vertebrata</taxon>
        <taxon>Euteleostomi</taxon>
        <taxon>Actinopterygii</taxon>
        <taxon>Neopterygii</taxon>
        <taxon>Teleostei</taxon>
        <taxon>Neoteleostei</taxon>
        <taxon>Acanthomorphata</taxon>
        <taxon>Eupercaria</taxon>
        <taxon>Perciformes</taxon>
        <taxon>Cottioidei</taxon>
        <taxon>Cottales</taxon>
        <taxon>Liparidae</taxon>
        <taxon>Liparis</taxon>
    </lineage>
</organism>
<comment type="caution">
    <text evidence="1">The sequence shown here is derived from an EMBL/GenBank/DDBJ whole genome shotgun (WGS) entry which is preliminary data.</text>
</comment>
<dbReference type="AlphaFoldDB" id="A0A4Z2E3E9"/>
<gene>
    <name evidence="1" type="primary">TADA2A_1</name>
    <name evidence="1" type="ORF">EYF80_066638</name>
</gene>
<name>A0A4Z2E3E9_9TELE</name>
<dbReference type="OrthoDB" id="270417at2759"/>
<accession>A0A4Z2E3E9</accession>
<proteinExistence type="predicted"/>